<name>A0AAQ4DA63_AMBAM</name>
<dbReference type="EMBL" id="JARKHS020033146">
    <property type="protein sequence ID" value="KAK8759353.1"/>
    <property type="molecule type" value="Genomic_DNA"/>
</dbReference>
<dbReference type="AlphaFoldDB" id="A0AAQ4DA63"/>
<gene>
    <name evidence="1" type="ORF">V5799_003016</name>
</gene>
<evidence type="ECO:0000313" key="1">
    <source>
        <dbReference type="EMBL" id="KAK8759353.1"/>
    </source>
</evidence>
<proteinExistence type="predicted"/>
<protein>
    <submittedName>
        <fullName evidence="1">Uncharacterized protein</fullName>
    </submittedName>
</protein>
<evidence type="ECO:0000313" key="2">
    <source>
        <dbReference type="Proteomes" id="UP001321473"/>
    </source>
</evidence>
<organism evidence="1 2">
    <name type="scientific">Amblyomma americanum</name>
    <name type="common">Lone star tick</name>
    <dbReference type="NCBI Taxonomy" id="6943"/>
    <lineage>
        <taxon>Eukaryota</taxon>
        <taxon>Metazoa</taxon>
        <taxon>Ecdysozoa</taxon>
        <taxon>Arthropoda</taxon>
        <taxon>Chelicerata</taxon>
        <taxon>Arachnida</taxon>
        <taxon>Acari</taxon>
        <taxon>Parasitiformes</taxon>
        <taxon>Ixodida</taxon>
        <taxon>Ixodoidea</taxon>
        <taxon>Ixodidae</taxon>
        <taxon>Amblyomminae</taxon>
        <taxon>Amblyomma</taxon>
    </lineage>
</organism>
<reference evidence="1 2" key="1">
    <citation type="journal article" date="2023" name="Arcadia Sci">
        <title>De novo assembly of a long-read Amblyomma americanum tick genome.</title>
        <authorList>
            <person name="Chou S."/>
            <person name="Poskanzer K.E."/>
            <person name="Rollins M."/>
            <person name="Thuy-Boun P.S."/>
        </authorList>
    </citation>
    <scope>NUCLEOTIDE SEQUENCE [LARGE SCALE GENOMIC DNA]</scope>
    <source>
        <strain evidence="1">F_SG_1</strain>
        <tissue evidence="1">Salivary glands</tissue>
    </source>
</reference>
<accession>A0AAQ4DA63</accession>
<comment type="caution">
    <text evidence="1">The sequence shown here is derived from an EMBL/GenBank/DDBJ whole genome shotgun (WGS) entry which is preliminary data.</text>
</comment>
<dbReference type="Proteomes" id="UP001321473">
    <property type="component" value="Unassembled WGS sequence"/>
</dbReference>
<keyword evidence="2" id="KW-1185">Reference proteome</keyword>
<sequence length="73" mass="8528">MSVPKGRSKKKGGKCFKGVCYRGQCRPRYTWKVKCNVPEGTVQYYDDYGYNYGTHYDYLDSYEQVDDNGNFAE</sequence>